<evidence type="ECO:0000313" key="3">
    <source>
        <dbReference type="Proteomes" id="UP000266091"/>
    </source>
</evidence>
<dbReference type="SFLD" id="SFLDG01065">
    <property type="entry name" value="anaerobic_coproporphyrinogen-I"/>
    <property type="match status" value="1"/>
</dbReference>
<accession>A0A388SF32</accession>
<dbReference type="OrthoDB" id="9808022at2"/>
<dbReference type="CDD" id="cd01335">
    <property type="entry name" value="Radical_SAM"/>
    <property type="match status" value="1"/>
</dbReference>
<dbReference type="AlphaFoldDB" id="A0A388SF32"/>
<dbReference type="SFLD" id="SFLDG01082">
    <property type="entry name" value="B12-binding_domain_containing"/>
    <property type="match status" value="1"/>
</dbReference>
<dbReference type="Gene3D" id="3.80.30.20">
    <property type="entry name" value="tm_1862 like domain"/>
    <property type="match status" value="1"/>
</dbReference>
<dbReference type="InterPro" id="IPR026332">
    <property type="entry name" value="HutW"/>
</dbReference>
<dbReference type="PANTHER" id="PTHR13932">
    <property type="entry name" value="COPROPORPHYRINIGEN III OXIDASE"/>
    <property type="match status" value="1"/>
</dbReference>
<dbReference type="NCBIfam" id="TIGR04107">
    <property type="entry name" value="rSAM_HutW"/>
    <property type="match status" value="1"/>
</dbReference>
<comment type="caution">
    <text evidence="2">The sequence shown here is derived from an EMBL/GenBank/DDBJ whole genome shotgun (WGS) entry which is preliminary data.</text>
</comment>
<dbReference type="PANTHER" id="PTHR13932:SF9">
    <property type="entry name" value="COPROPORPHYRINOGEN III OXIDASE"/>
    <property type="match status" value="1"/>
</dbReference>
<dbReference type="PROSITE" id="PS51918">
    <property type="entry name" value="RADICAL_SAM"/>
    <property type="match status" value="1"/>
</dbReference>
<feature type="domain" description="Radical SAM core" evidence="1">
    <location>
        <begin position="63"/>
        <end position="299"/>
    </location>
</feature>
<dbReference type="GO" id="GO:0006779">
    <property type="term" value="P:porphyrin-containing compound biosynthetic process"/>
    <property type="evidence" value="ECO:0007669"/>
    <property type="project" value="TreeGrafter"/>
</dbReference>
<organism evidence="2 3">
    <name type="scientific">Mesosutterella multiformis</name>
    <dbReference type="NCBI Taxonomy" id="2259133"/>
    <lineage>
        <taxon>Bacteria</taxon>
        <taxon>Pseudomonadati</taxon>
        <taxon>Pseudomonadota</taxon>
        <taxon>Betaproteobacteria</taxon>
        <taxon>Burkholderiales</taxon>
        <taxon>Sutterellaceae</taxon>
        <taxon>Mesosutterella</taxon>
    </lineage>
</organism>
<keyword evidence="3" id="KW-1185">Reference proteome</keyword>
<dbReference type="SFLD" id="SFLDS00029">
    <property type="entry name" value="Radical_SAM"/>
    <property type="match status" value="1"/>
</dbReference>
<name>A0A388SF32_9BURK</name>
<evidence type="ECO:0000259" key="1">
    <source>
        <dbReference type="PROSITE" id="PS51918"/>
    </source>
</evidence>
<gene>
    <name evidence="2" type="primary">hemN_2</name>
    <name evidence="2" type="ORF">MESMUL_16370</name>
</gene>
<dbReference type="Pfam" id="PF04055">
    <property type="entry name" value="Radical_SAM"/>
    <property type="match status" value="1"/>
</dbReference>
<reference evidence="2 3" key="1">
    <citation type="journal article" date="2018" name="Int. J. Syst. Evol. Microbiol.">
        <title>Mesosutterella multiformis gen. nov., sp. nov., a member of the family Sutterellaceae and Sutterella megalosphaeroides sp. nov., isolated from human faeces.</title>
        <authorList>
            <person name="Sakamoto M."/>
            <person name="Ikeyama N."/>
            <person name="Kunihiro T."/>
            <person name="Iino T."/>
            <person name="Yuki M."/>
            <person name="Ohkuma M."/>
        </authorList>
    </citation>
    <scope>NUCLEOTIDE SEQUENCE [LARGE SCALE GENOMIC DNA]</scope>
    <source>
        <strain evidence="2 3">4NBBH2</strain>
    </source>
</reference>
<proteinExistence type="predicted"/>
<dbReference type="GO" id="GO:0003824">
    <property type="term" value="F:catalytic activity"/>
    <property type="evidence" value="ECO:0007669"/>
    <property type="project" value="InterPro"/>
</dbReference>
<dbReference type="GO" id="GO:0005737">
    <property type="term" value="C:cytoplasm"/>
    <property type="evidence" value="ECO:0007669"/>
    <property type="project" value="TreeGrafter"/>
</dbReference>
<dbReference type="InterPro" id="IPR058240">
    <property type="entry name" value="rSAM_sf"/>
</dbReference>
<protein>
    <submittedName>
        <fullName evidence="2">Putative heme utilization radical SAM enzyme HutW</fullName>
    </submittedName>
</protein>
<dbReference type="SUPFAM" id="SSF102114">
    <property type="entry name" value="Radical SAM enzymes"/>
    <property type="match status" value="1"/>
</dbReference>
<dbReference type="EMBL" id="BGZJ01000001">
    <property type="protein sequence ID" value="GBO94283.1"/>
    <property type="molecule type" value="Genomic_DNA"/>
</dbReference>
<dbReference type="GO" id="GO:0051539">
    <property type="term" value="F:4 iron, 4 sulfur cluster binding"/>
    <property type="evidence" value="ECO:0007669"/>
    <property type="project" value="TreeGrafter"/>
</dbReference>
<dbReference type="InterPro" id="IPR007197">
    <property type="entry name" value="rSAM"/>
</dbReference>
<dbReference type="InterPro" id="IPR023404">
    <property type="entry name" value="rSAM_horseshoe"/>
</dbReference>
<dbReference type="RefSeq" id="WP_116270514.1">
    <property type="nucleotide sequence ID" value="NZ_BGZJ01000001.1"/>
</dbReference>
<dbReference type="SFLD" id="SFLDF00311">
    <property type="entry name" value="heme_degradation_proteins_(Hut"/>
    <property type="match status" value="1"/>
</dbReference>
<dbReference type="SMART" id="SM00729">
    <property type="entry name" value="Elp3"/>
    <property type="match status" value="1"/>
</dbReference>
<dbReference type="Proteomes" id="UP000266091">
    <property type="component" value="Unassembled WGS sequence"/>
</dbReference>
<dbReference type="InterPro" id="IPR034505">
    <property type="entry name" value="Coproporphyrinogen-III_oxidase"/>
</dbReference>
<dbReference type="InterPro" id="IPR006638">
    <property type="entry name" value="Elp3/MiaA/NifB-like_rSAM"/>
</dbReference>
<evidence type="ECO:0000313" key="2">
    <source>
        <dbReference type="EMBL" id="GBO94283.1"/>
    </source>
</evidence>
<sequence>MEMKMPVHVMKRGGSPEEASWRARVTGNPLRDAFDPKIMTHAGMSASLVPDEELAVRIEEIADTVRGRRTVAYINVPYCETRCLYCLFYIKPYRNAEESRAFTDLLIRELELWNKRNVQTGRPLEAVYFGGGTPTALEASDIVRLIRAVKKNLPLANDCEITFEGRLSNFGPDRMEACMEGGTNRFSLGVQTFDTKIRQAVGRRSTKEELVRQLERLTGYNQAAVVVDLIYGFPYQTLETWKEDLRMVAELELDGADCYQLRVFPGAPLYRYIEKGKLPAGPDSEMRGLMFAESIRAMEASHWKRLSISHWARATRERKFYNYFAKGRTDCLAFGPGAGGTVSGYGYMVNRNVDEWKASVAAGEKPVAMITAPGRFWNEARALNEQTELNYLDPAALERLYPIAFSELWRPAIENWLEAGLIEPDGSRYQLTVSGQFWQGRLTQALMDLLASASK</sequence>